<evidence type="ECO:0000313" key="4">
    <source>
        <dbReference type="Proteomes" id="UP000240760"/>
    </source>
</evidence>
<evidence type="ECO:0000256" key="2">
    <source>
        <dbReference type="SAM" id="Phobius"/>
    </source>
</evidence>
<sequence length="71" mass="7874">MMHYYKGLQPLCLCLSLSKLHLPHSLTRPLVLFFFVILPGLLPSLLAHLSDSSPGSGLKTETLSPLMVRSR</sequence>
<reference evidence="3 4" key="1">
    <citation type="submission" date="2016-07" db="EMBL/GenBank/DDBJ databases">
        <title>Multiple horizontal gene transfer events from other fungi enriched the ability of initially mycotrophic Trichoderma (Ascomycota) to feed on dead plant biomass.</title>
        <authorList>
            <consortium name="DOE Joint Genome Institute"/>
            <person name="Aerts A."/>
            <person name="Atanasova L."/>
            <person name="Chenthamara K."/>
            <person name="Zhang J."/>
            <person name="Grujic M."/>
            <person name="Henrissat B."/>
            <person name="Kuo A."/>
            <person name="Salamov A."/>
            <person name="Lipzen A."/>
            <person name="Labutti K."/>
            <person name="Barry K."/>
            <person name="Miao Y."/>
            <person name="Rahimi M.J."/>
            <person name="Shen Q."/>
            <person name="Grigoriev I.V."/>
            <person name="Kubicek C.P."/>
            <person name="Druzhinina I.S."/>
        </authorList>
    </citation>
    <scope>NUCLEOTIDE SEQUENCE [LARGE SCALE GENOMIC DNA]</scope>
    <source>
        <strain evidence="3 4">ATCC 18648</strain>
    </source>
</reference>
<dbReference type="Proteomes" id="UP000240760">
    <property type="component" value="Unassembled WGS sequence"/>
</dbReference>
<accession>A0A2T4CCP4</accession>
<name>A0A2T4CCP4_TRILO</name>
<feature type="transmembrane region" description="Helical" evidence="2">
    <location>
        <begin position="30"/>
        <end position="49"/>
    </location>
</feature>
<keyword evidence="2" id="KW-0812">Transmembrane</keyword>
<keyword evidence="4" id="KW-1185">Reference proteome</keyword>
<organism evidence="3 4">
    <name type="scientific">Trichoderma longibrachiatum ATCC 18648</name>
    <dbReference type="NCBI Taxonomy" id="983965"/>
    <lineage>
        <taxon>Eukaryota</taxon>
        <taxon>Fungi</taxon>
        <taxon>Dikarya</taxon>
        <taxon>Ascomycota</taxon>
        <taxon>Pezizomycotina</taxon>
        <taxon>Sordariomycetes</taxon>
        <taxon>Hypocreomycetidae</taxon>
        <taxon>Hypocreales</taxon>
        <taxon>Hypocreaceae</taxon>
        <taxon>Trichoderma</taxon>
    </lineage>
</organism>
<keyword evidence="2" id="KW-1133">Transmembrane helix</keyword>
<keyword evidence="2" id="KW-0472">Membrane</keyword>
<dbReference type="AlphaFoldDB" id="A0A2T4CCP4"/>
<dbReference type="EMBL" id="KZ679128">
    <property type="protein sequence ID" value="PTB79316.1"/>
    <property type="molecule type" value="Genomic_DNA"/>
</dbReference>
<protein>
    <submittedName>
        <fullName evidence="3">Uncharacterized protein</fullName>
    </submittedName>
</protein>
<proteinExistence type="predicted"/>
<evidence type="ECO:0000256" key="1">
    <source>
        <dbReference type="SAM" id="MobiDB-lite"/>
    </source>
</evidence>
<feature type="region of interest" description="Disordered" evidence="1">
    <location>
        <begin position="50"/>
        <end position="71"/>
    </location>
</feature>
<gene>
    <name evidence="3" type="ORF">M440DRAFT_1166635</name>
</gene>
<evidence type="ECO:0000313" key="3">
    <source>
        <dbReference type="EMBL" id="PTB79316.1"/>
    </source>
</evidence>